<accession>A0A0F6YR44</accession>
<keyword evidence="1" id="KW-1133">Transmembrane helix</keyword>
<dbReference type="GeneID" id="26630815"/>
<keyword evidence="1" id="KW-0812">Transmembrane</keyword>
<evidence type="ECO:0000256" key="1">
    <source>
        <dbReference type="SAM" id="Phobius"/>
    </source>
</evidence>
<evidence type="ECO:0000313" key="2">
    <source>
        <dbReference type="EMBL" id="AKF14470.1"/>
    </source>
</evidence>
<keyword evidence="1" id="KW-0472">Membrane</keyword>
<protein>
    <submittedName>
        <fullName evidence="2">Uncharacterized protein</fullName>
    </submittedName>
</protein>
<feature type="transmembrane region" description="Helical" evidence="1">
    <location>
        <begin position="127"/>
        <end position="147"/>
    </location>
</feature>
<organism evidence="2 3">
    <name type="scientific">Mycobacterium phage FlagStaff</name>
    <dbReference type="NCBI Taxonomy" id="1647304"/>
    <lineage>
        <taxon>Viruses</taxon>
        <taxon>Duplodnaviria</taxon>
        <taxon>Heunggongvirae</taxon>
        <taxon>Uroviricota</taxon>
        <taxon>Caudoviricetes</taxon>
        <taxon>Gclasvirinae</taxon>
        <taxon>Avocadovirus</taxon>
        <taxon>Avocadovirus flagstaff</taxon>
    </lineage>
</organism>
<dbReference type="OrthoDB" id="14106at10239"/>
<reference evidence="2 3" key="1">
    <citation type="journal article" date="2015" name="Genome Announc.">
        <title>Genome Sequences of Cluster G Mycobacteriophages Cambiare, FlagStaff, and MOOREtheMARYer.</title>
        <authorList>
            <person name="Pope W.H."/>
            <person name="Augustine D.A."/>
            <person name="Carroll D.C."/>
            <person name="Duncan J.C."/>
            <person name="Harwi K.M."/>
            <person name="Howry R."/>
            <person name="Jagessar B."/>
            <person name="Lum B.A."/>
            <person name="Meinert J.W."/>
            <person name="Migliozzi J.S."/>
            <person name="Milliken K.A."/>
            <person name="Mitchell C.J."/>
            <person name="Nalatwad A.S."/>
            <person name="Orlandini K.C."/>
            <person name="Rhein M.J."/>
            <person name="Saravanan V."/>
            <person name="Seese B.A."/>
            <person name="Schiebel J.G."/>
            <person name="Thomas K.B."/>
            <person name="Adkins N.L."/>
            <person name="Cohen K.L."/>
            <person name="Iyengar V.B."/>
            <person name="Kim H."/>
            <person name="Kramer Z.J."/>
            <person name="Montgomery M.T."/>
            <person name="Schafer C.E."/>
            <person name="Wilkes K.E."/>
            <person name="Grubb S.R."/>
            <person name="Warner M.H."/>
            <person name="Bowman C.A."/>
            <person name="Russell D.A."/>
            <person name="Hatfull G.F."/>
        </authorList>
    </citation>
    <scope>NUCLEOTIDE SEQUENCE [LARGE SCALE GENOMIC DNA]</scope>
</reference>
<name>A0A0F6YR44_9CAUD</name>
<dbReference type="EMBL" id="KR080197">
    <property type="protein sequence ID" value="AKF14470.1"/>
    <property type="molecule type" value="Genomic_DNA"/>
</dbReference>
<gene>
    <name evidence="2" type="primary">33</name>
    <name evidence="2" type="ORF">SEA_FLAGSTAFF_33</name>
</gene>
<dbReference type="KEGG" id="vg:26630815"/>
<evidence type="ECO:0000313" key="3">
    <source>
        <dbReference type="Proteomes" id="UP000203806"/>
    </source>
</evidence>
<dbReference type="Proteomes" id="UP000203806">
    <property type="component" value="Segment"/>
</dbReference>
<dbReference type="RefSeq" id="YP_009204224.1">
    <property type="nucleotide sequence ID" value="NC_028861.1"/>
</dbReference>
<keyword evidence="3" id="KW-1185">Reference proteome</keyword>
<sequence>MSENNDTADAMTPDVEDAPLPYRPILPYRRNPTLECDMCWAPPLRPCDPYCLARLSAAEQIAHRDAVLDRTIDELDCSLGTVEGAPWAKRLDPEFVDLDDEDYRVVSCTIAGRHRARVDMRPRIRRLRAVLVVAVAVLVMALAALWASQRAGAETFTVCPSGLSGVATADTSCAFADNVRAAFYWEPGWTVIATSPVTGKFYTMQCVRTLTDNLWLDPKRCYGVNDSGAVLVVYIA</sequence>
<proteinExistence type="predicted"/>